<evidence type="ECO:0000256" key="5">
    <source>
        <dbReference type="ARBA" id="ARBA00023163"/>
    </source>
</evidence>
<evidence type="ECO:0000256" key="1">
    <source>
        <dbReference type="ARBA" id="ARBA00010641"/>
    </source>
</evidence>
<dbReference type="InterPro" id="IPR013324">
    <property type="entry name" value="RNA_pol_sigma_r3/r4-like"/>
</dbReference>
<proteinExistence type="inferred from homology"/>
<evidence type="ECO:0000313" key="10">
    <source>
        <dbReference type="Proteomes" id="UP000233769"/>
    </source>
</evidence>
<dbReference type="InterPro" id="IPR013249">
    <property type="entry name" value="RNA_pol_sigma70_r4_t2"/>
</dbReference>
<dbReference type="InterPro" id="IPR007627">
    <property type="entry name" value="RNA_pol_sigma70_r2"/>
</dbReference>
<comment type="similarity">
    <text evidence="1 6">Belongs to the sigma-70 factor family. ECF subfamily.</text>
</comment>
<dbReference type="Pfam" id="PF08281">
    <property type="entry name" value="Sigma70_r4_2"/>
    <property type="match status" value="1"/>
</dbReference>
<dbReference type="PANTHER" id="PTHR43133">
    <property type="entry name" value="RNA POLYMERASE ECF-TYPE SIGMA FACTO"/>
    <property type="match status" value="1"/>
</dbReference>
<dbReference type="Proteomes" id="UP000233769">
    <property type="component" value="Chromosome tk0001"/>
</dbReference>
<dbReference type="InterPro" id="IPR014284">
    <property type="entry name" value="RNA_pol_sigma-70_dom"/>
</dbReference>
<accession>A0A2N9AW53</accession>
<evidence type="ECO:0000256" key="3">
    <source>
        <dbReference type="ARBA" id="ARBA00023082"/>
    </source>
</evidence>
<protein>
    <recommendedName>
        <fullName evidence="6">RNA polymerase sigma factor</fullName>
    </recommendedName>
</protein>
<dbReference type="GO" id="GO:0003677">
    <property type="term" value="F:DNA binding"/>
    <property type="evidence" value="ECO:0007669"/>
    <property type="project" value="UniProtKB-KW"/>
</dbReference>
<dbReference type="PROSITE" id="PS01063">
    <property type="entry name" value="SIGMA70_ECF"/>
    <property type="match status" value="1"/>
</dbReference>
<evidence type="ECO:0000256" key="6">
    <source>
        <dbReference type="RuleBase" id="RU000716"/>
    </source>
</evidence>
<sequence>MIDMLIASGLGPVCSDPEGKAGAARLPFAVQKHIGAQLQATYLEIVVSGAPQHLLDLTRVLESALAPLASERDAAFRAGLTAALPALQVFAQSLAGSAARADDLVQEAVLKAWANQDRFVPGTNLKAWLFTILRNHFYTERRKHRREVEDVDGVMAGQLVALAAQEHGSDLQVVLSYIARLPAPQREALLLVGAQGLTYEAAAEVMGCQTGTVKSRVSRARSYLMERLSTPSTKVPA</sequence>
<reference evidence="10" key="1">
    <citation type="submission" date="2017-10" db="EMBL/GenBank/DDBJ databases">
        <authorList>
            <person name="Regsiter A."/>
            <person name="William W."/>
        </authorList>
    </citation>
    <scope>NUCLEOTIDE SEQUENCE [LARGE SCALE GENOMIC DNA]</scope>
</reference>
<organism evidence="9 10">
    <name type="scientific">Methylorubrum extorquens</name>
    <name type="common">Methylobacterium dichloromethanicum</name>
    <name type="synonym">Methylobacterium extorquens</name>
    <dbReference type="NCBI Taxonomy" id="408"/>
    <lineage>
        <taxon>Bacteria</taxon>
        <taxon>Pseudomonadati</taxon>
        <taxon>Pseudomonadota</taxon>
        <taxon>Alphaproteobacteria</taxon>
        <taxon>Hyphomicrobiales</taxon>
        <taxon>Methylobacteriaceae</taxon>
        <taxon>Methylorubrum</taxon>
    </lineage>
</organism>
<dbReference type="PANTHER" id="PTHR43133:SF25">
    <property type="entry name" value="RNA POLYMERASE SIGMA FACTOR RFAY-RELATED"/>
    <property type="match status" value="1"/>
</dbReference>
<evidence type="ECO:0000256" key="4">
    <source>
        <dbReference type="ARBA" id="ARBA00023125"/>
    </source>
</evidence>
<evidence type="ECO:0000313" key="9">
    <source>
        <dbReference type="EMBL" id="SOR31566.1"/>
    </source>
</evidence>
<dbReference type="GO" id="GO:0006352">
    <property type="term" value="P:DNA-templated transcription initiation"/>
    <property type="evidence" value="ECO:0007669"/>
    <property type="project" value="InterPro"/>
</dbReference>
<dbReference type="Gene3D" id="1.10.10.10">
    <property type="entry name" value="Winged helix-like DNA-binding domain superfamily/Winged helix DNA-binding domain"/>
    <property type="match status" value="1"/>
</dbReference>
<keyword evidence="5 6" id="KW-0804">Transcription</keyword>
<dbReference type="SUPFAM" id="SSF88946">
    <property type="entry name" value="Sigma2 domain of RNA polymerase sigma factors"/>
    <property type="match status" value="1"/>
</dbReference>
<evidence type="ECO:0000256" key="2">
    <source>
        <dbReference type="ARBA" id="ARBA00023015"/>
    </source>
</evidence>
<dbReference type="Gene3D" id="1.10.1740.10">
    <property type="match status" value="1"/>
</dbReference>
<dbReference type="NCBIfam" id="TIGR02937">
    <property type="entry name" value="sigma70-ECF"/>
    <property type="match status" value="1"/>
</dbReference>
<dbReference type="InterPro" id="IPR036388">
    <property type="entry name" value="WH-like_DNA-bd_sf"/>
</dbReference>
<evidence type="ECO:0000259" key="8">
    <source>
        <dbReference type="Pfam" id="PF08281"/>
    </source>
</evidence>
<keyword evidence="2 6" id="KW-0805">Transcription regulation</keyword>
<dbReference type="CDD" id="cd06171">
    <property type="entry name" value="Sigma70_r4"/>
    <property type="match status" value="1"/>
</dbReference>
<keyword evidence="3 6" id="KW-0731">Sigma factor</keyword>
<dbReference type="InterPro" id="IPR013325">
    <property type="entry name" value="RNA_pol_sigma_r2"/>
</dbReference>
<evidence type="ECO:0000259" key="7">
    <source>
        <dbReference type="Pfam" id="PF04542"/>
    </source>
</evidence>
<dbReference type="InterPro" id="IPR000838">
    <property type="entry name" value="RNA_pol_sigma70_ECF_CS"/>
</dbReference>
<dbReference type="SUPFAM" id="SSF88659">
    <property type="entry name" value="Sigma3 and sigma4 domains of RNA polymerase sigma factors"/>
    <property type="match status" value="1"/>
</dbReference>
<feature type="domain" description="RNA polymerase sigma factor 70 region 4 type 2" evidence="8">
    <location>
        <begin position="173"/>
        <end position="222"/>
    </location>
</feature>
<dbReference type="AlphaFoldDB" id="A0A2N9AW53"/>
<dbReference type="Pfam" id="PF04542">
    <property type="entry name" value="Sigma70_r2"/>
    <property type="match status" value="1"/>
</dbReference>
<dbReference type="GO" id="GO:0016987">
    <property type="term" value="F:sigma factor activity"/>
    <property type="evidence" value="ECO:0007669"/>
    <property type="project" value="UniProtKB-KW"/>
</dbReference>
<keyword evidence="4 6" id="KW-0238">DNA-binding</keyword>
<feature type="domain" description="RNA polymerase sigma-70 region 2" evidence="7">
    <location>
        <begin position="84"/>
        <end position="146"/>
    </location>
</feature>
<dbReference type="EMBL" id="LT962688">
    <property type="protein sequence ID" value="SOR31566.1"/>
    <property type="molecule type" value="Genomic_DNA"/>
</dbReference>
<name>A0A2N9AW53_METEX</name>
<gene>
    <name evidence="9" type="ORF">TK0001_4981</name>
</gene>
<dbReference type="InterPro" id="IPR039425">
    <property type="entry name" value="RNA_pol_sigma-70-like"/>
</dbReference>